<dbReference type="RefSeq" id="WP_175549576.1">
    <property type="nucleotide sequence ID" value="NZ_FRAV01000009.1"/>
</dbReference>
<organism evidence="1 2">
    <name type="scientific">Chryseobacterium polytrichastri</name>
    <dbReference type="NCBI Taxonomy" id="1302687"/>
    <lineage>
        <taxon>Bacteria</taxon>
        <taxon>Pseudomonadati</taxon>
        <taxon>Bacteroidota</taxon>
        <taxon>Flavobacteriia</taxon>
        <taxon>Flavobacteriales</taxon>
        <taxon>Weeksellaceae</taxon>
        <taxon>Chryseobacterium group</taxon>
        <taxon>Chryseobacterium</taxon>
    </lineage>
</organism>
<evidence type="ECO:0000313" key="2">
    <source>
        <dbReference type="Proteomes" id="UP000184364"/>
    </source>
</evidence>
<name>A0A1M6WDX7_9FLAO</name>
<dbReference type="NCBIfam" id="NF047798">
    <property type="entry name" value="leader_Chryseo"/>
    <property type="match status" value="1"/>
</dbReference>
<evidence type="ECO:0000313" key="1">
    <source>
        <dbReference type="EMBL" id="SHK91887.1"/>
    </source>
</evidence>
<reference evidence="2" key="1">
    <citation type="submission" date="2016-11" db="EMBL/GenBank/DDBJ databases">
        <authorList>
            <person name="Varghese N."/>
            <person name="Submissions S."/>
        </authorList>
    </citation>
    <scope>NUCLEOTIDE SEQUENCE [LARGE SCALE GENOMIC DNA]</scope>
    <source>
        <strain evidence="2">DSM 26899</strain>
    </source>
</reference>
<dbReference type="EMBL" id="FRAV01000009">
    <property type="protein sequence ID" value="SHK91887.1"/>
    <property type="molecule type" value="Genomic_DNA"/>
</dbReference>
<dbReference type="STRING" id="1302687.SAMN05444267_100974"/>
<sequence>MKNLKKISREQLKDVVGGILPGMIRCISPISCTRTVGYIGGFDNPCGITTYPMCALEE</sequence>
<proteinExistence type="predicted"/>
<protein>
    <submittedName>
        <fullName evidence="1">Uncharacterized protein</fullName>
    </submittedName>
</protein>
<keyword evidence="2" id="KW-1185">Reference proteome</keyword>
<dbReference type="Proteomes" id="UP000184364">
    <property type="component" value="Unassembled WGS sequence"/>
</dbReference>
<dbReference type="AlphaFoldDB" id="A0A1M6WDX7"/>
<accession>A0A1M6WDX7</accession>
<gene>
    <name evidence="1" type="ORF">SAMN05444267_100974</name>
</gene>
<dbReference type="InterPro" id="IPR058074">
    <property type="entry name" value="Bacteriocin-like"/>
</dbReference>